<organism evidence="1 2">
    <name type="scientific">Phytophthora ramorum</name>
    <name type="common">Sudden oak death agent</name>
    <dbReference type="NCBI Taxonomy" id="164328"/>
    <lineage>
        <taxon>Eukaryota</taxon>
        <taxon>Sar</taxon>
        <taxon>Stramenopiles</taxon>
        <taxon>Oomycota</taxon>
        <taxon>Peronosporomycetes</taxon>
        <taxon>Peronosporales</taxon>
        <taxon>Peronosporaceae</taxon>
        <taxon>Phytophthora</taxon>
    </lineage>
</organism>
<dbReference type="STRING" id="164328.H3GDG8"/>
<dbReference type="Proteomes" id="UP000005238">
    <property type="component" value="Unassembled WGS sequence"/>
</dbReference>
<evidence type="ECO:0000313" key="2">
    <source>
        <dbReference type="Proteomes" id="UP000005238"/>
    </source>
</evidence>
<dbReference type="EMBL" id="DS566001">
    <property type="status" value="NOT_ANNOTATED_CDS"/>
    <property type="molecule type" value="Genomic_DNA"/>
</dbReference>
<dbReference type="OMA" id="YDERNEC"/>
<dbReference type="AlphaFoldDB" id="H3GDG8"/>
<dbReference type="Gene3D" id="3.30.530.20">
    <property type="match status" value="1"/>
</dbReference>
<dbReference type="VEuPathDB" id="FungiDB:KRP22_2298"/>
<name>H3GDG8_PHYRM</name>
<dbReference type="InParanoid" id="H3GDG8"/>
<dbReference type="eggNOG" id="ENOG502RE7U">
    <property type="taxonomic scope" value="Eukaryota"/>
</dbReference>
<dbReference type="InterPro" id="IPR023393">
    <property type="entry name" value="START-like_dom_sf"/>
</dbReference>
<dbReference type="HOGENOM" id="CLU_015303_2_1_1"/>
<accession>H3GDG8</accession>
<keyword evidence="2" id="KW-1185">Reference proteome</keyword>
<reference evidence="1" key="2">
    <citation type="submission" date="2015-06" db="UniProtKB">
        <authorList>
            <consortium name="EnsemblProtists"/>
        </authorList>
    </citation>
    <scope>IDENTIFICATION</scope>
    <source>
        <strain evidence="1">Pr102</strain>
    </source>
</reference>
<sequence>MPFDGHRGVPFEPLRLTRDQQQQCQDLTFQLLDRTLRNYDEREDSVDSHSGAPKLHADLESGRWKQLKTQADASLYVERTCSTWCDLNAPSDNRGKPSVLMAAGTIDGTLEEVMFGLEAPDFPAMQVRSEALARHPLHGAVLAQLEGPTNVNPFRSMGVVWVVGERSWPLNLIVHPRDFVAVSATDIMTRANGERIGYEVVQSIDLPQCPLPPKPTVRGKLMYATIFKEREQGGVDVYIQMYLETQCHLFDKLSVATIWDSALGFWDAPRLSEDKKLQWCMDNKSDARWQKALELAHKRNPAKAKHCPVPTLATTRRVHFVPLKCVGAAE</sequence>
<dbReference type="InterPro" id="IPR052727">
    <property type="entry name" value="Rab4/Rab5_effector"/>
</dbReference>
<evidence type="ECO:0000313" key="1">
    <source>
        <dbReference type="EnsemblProtists" id="Phyra73602"/>
    </source>
</evidence>
<dbReference type="PANTHER" id="PTHR13510">
    <property type="entry name" value="FYVE-FINGER-CONTAINING RAB5 EFFECTOR PROTEIN RABENOSYN-5-RELATED"/>
    <property type="match status" value="1"/>
</dbReference>
<protein>
    <recommendedName>
        <fullName evidence="3">START domain-containing protein</fullName>
    </recommendedName>
</protein>
<evidence type="ECO:0008006" key="3">
    <source>
        <dbReference type="Google" id="ProtNLM"/>
    </source>
</evidence>
<proteinExistence type="predicted"/>
<reference evidence="2" key="1">
    <citation type="journal article" date="2006" name="Science">
        <title>Phytophthora genome sequences uncover evolutionary origins and mechanisms of pathogenesis.</title>
        <authorList>
            <person name="Tyler B.M."/>
            <person name="Tripathy S."/>
            <person name="Zhang X."/>
            <person name="Dehal P."/>
            <person name="Jiang R.H."/>
            <person name="Aerts A."/>
            <person name="Arredondo F.D."/>
            <person name="Baxter L."/>
            <person name="Bensasson D."/>
            <person name="Beynon J.L."/>
            <person name="Chapman J."/>
            <person name="Damasceno C.M."/>
            <person name="Dorrance A.E."/>
            <person name="Dou D."/>
            <person name="Dickerman A.W."/>
            <person name="Dubchak I.L."/>
            <person name="Garbelotto M."/>
            <person name="Gijzen M."/>
            <person name="Gordon S.G."/>
            <person name="Govers F."/>
            <person name="Grunwald N.J."/>
            <person name="Huang W."/>
            <person name="Ivors K.L."/>
            <person name="Jones R.W."/>
            <person name="Kamoun S."/>
            <person name="Krampis K."/>
            <person name="Lamour K.H."/>
            <person name="Lee M.K."/>
            <person name="McDonald W.H."/>
            <person name="Medina M."/>
            <person name="Meijer H.J."/>
            <person name="Nordberg E.K."/>
            <person name="Maclean D.J."/>
            <person name="Ospina-Giraldo M.D."/>
            <person name="Morris P.F."/>
            <person name="Phuntumart V."/>
            <person name="Putnam N.H."/>
            <person name="Rash S."/>
            <person name="Rose J.K."/>
            <person name="Sakihama Y."/>
            <person name="Salamov A.A."/>
            <person name="Savidor A."/>
            <person name="Scheuring C.F."/>
            <person name="Smith B.M."/>
            <person name="Sobral B.W."/>
            <person name="Terry A."/>
            <person name="Torto-Alalibo T.A."/>
            <person name="Win J."/>
            <person name="Xu Z."/>
            <person name="Zhang H."/>
            <person name="Grigoriev I.V."/>
            <person name="Rokhsar D.S."/>
            <person name="Boore J.L."/>
        </authorList>
    </citation>
    <scope>NUCLEOTIDE SEQUENCE [LARGE SCALE GENOMIC DNA]</scope>
    <source>
        <strain evidence="2">Pr102</strain>
    </source>
</reference>
<dbReference type="EnsemblProtists" id="Phyra73602">
    <property type="protein sequence ID" value="Phyra73602"/>
    <property type="gene ID" value="Phyra73602"/>
</dbReference>
<dbReference type="VEuPathDB" id="FungiDB:KRP23_4474"/>
<dbReference type="PANTHER" id="PTHR13510:SF44">
    <property type="entry name" value="RABENOSYN-5"/>
    <property type="match status" value="1"/>
</dbReference>